<proteinExistence type="predicted"/>
<organism evidence="1 2">
    <name type="scientific">Pyropia yezoensis</name>
    <name type="common">Susabi-nori</name>
    <name type="synonym">Porphyra yezoensis</name>
    <dbReference type="NCBI Taxonomy" id="2788"/>
    <lineage>
        <taxon>Eukaryota</taxon>
        <taxon>Rhodophyta</taxon>
        <taxon>Bangiophyceae</taxon>
        <taxon>Bangiales</taxon>
        <taxon>Bangiaceae</taxon>
        <taxon>Pyropia</taxon>
    </lineage>
</organism>
<sequence length="208" mass="21811">MLVSLAGTALDAGLLGEAPYGRPSAGAVADAAAAVDAQLIVFSGDTPPTAAAVRAGMVRPPPRRGNQFVSSDASVRNESSPIALALELVASAAEGVGVTLPDSCPRVLYSTSGRPRNTLARCKRGCGQQWRPTAAVSTPLRPTWRSPPPAPTPPWTCWAPSAGGSGGLRRCRRGQRVLHDLLQSCRGLLPALRGRRTTDLCDRLCRRL</sequence>
<gene>
    <name evidence="1" type="ORF">I4F81_004553</name>
</gene>
<dbReference type="EMBL" id="CM020618">
    <property type="protein sequence ID" value="KAK1861977.1"/>
    <property type="molecule type" value="Genomic_DNA"/>
</dbReference>
<reference evidence="1" key="1">
    <citation type="submission" date="2019-11" db="EMBL/GenBank/DDBJ databases">
        <title>Nori genome reveals adaptations in red seaweeds to the harsh intertidal environment.</title>
        <authorList>
            <person name="Wang D."/>
            <person name="Mao Y."/>
        </authorList>
    </citation>
    <scope>NUCLEOTIDE SEQUENCE</scope>
    <source>
        <tissue evidence="1">Gametophyte</tissue>
    </source>
</reference>
<evidence type="ECO:0000313" key="1">
    <source>
        <dbReference type="EMBL" id="KAK1861977.1"/>
    </source>
</evidence>
<protein>
    <submittedName>
        <fullName evidence="1">Uncharacterized protein</fullName>
    </submittedName>
</protein>
<evidence type="ECO:0000313" key="2">
    <source>
        <dbReference type="Proteomes" id="UP000798662"/>
    </source>
</evidence>
<comment type="caution">
    <text evidence="1">The sequence shown here is derived from an EMBL/GenBank/DDBJ whole genome shotgun (WGS) entry which is preliminary data.</text>
</comment>
<dbReference type="Proteomes" id="UP000798662">
    <property type="component" value="Chromosome 1"/>
</dbReference>
<name>A0ACC3BVN3_PYRYE</name>
<accession>A0ACC3BVN3</accession>
<keyword evidence="2" id="KW-1185">Reference proteome</keyword>